<comment type="similarity">
    <text evidence="2 6">Belongs to the major facilitator superfamily. Proton-dependent oligopeptide transporter (POT/PTR) (TC 2.A.17) family.</text>
</comment>
<dbReference type="Pfam" id="PF00854">
    <property type="entry name" value="PTR2"/>
    <property type="match status" value="1"/>
</dbReference>
<keyword evidence="6" id="KW-0813">Transport</keyword>
<keyword evidence="3 6" id="KW-0812">Transmembrane</keyword>
<feature type="transmembrane region" description="Helical" evidence="8">
    <location>
        <begin position="164"/>
        <end position="187"/>
    </location>
</feature>
<evidence type="ECO:0000256" key="7">
    <source>
        <dbReference type="SAM" id="MobiDB-lite"/>
    </source>
</evidence>
<protein>
    <submittedName>
        <fullName evidence="9">POT family-domain-containing protein</fullName>
    </submittedName>
</protein>
<name>A0A5N6DGB6_ASPPA</name>
<dbReference type="GO" id="GO:0006857">
    <property type="term" value="P:oligopeptide transport"/>
    <property type="evidence" value="ECO:0007669"/>
    <property type="project" value="InterPro"/>
</dbReference>
<dbReference type="AlphaFoldDB" id="A0A5N6DGB6"/>
<evidence type="ECO:0000256" key="3">
    <source>
        <dbReference type="ARBA" id="ARBA00022692"/>
    </source>
</evidence>
<evidence type="ECO:0000313" key="9">
    <source>
        <dbReference type="EMBL" id="KAB8203989.1"/>
    </source>
</evidence>
<accession>A0A5N6DGB6</accession>
<dbReference type="EMBL" id="ML734985">
    <property type="protein sequence ID" value="KAB8203989.1"/>
    <property type="molecule type" value="Genomic_DNA"/>
</dbReference>
<feature type="transmembrane region" description="Helical" evidence="8">
    <location>
        <begin position="138"/>
        <end position="158"/>
    </location>
</feature>
<dbReference type="InterPro" id="IPR036259">
    <property type="entry name" value="MFS_trans_sf"/>
</dbReference>
<sequence length="537" mass="58875">MSSGEPTTMTPLPSERTPLISNGSGGAADDGGTTLTITKPNDGVRRIADSLPLSVWLISTIELCERFAYFGTVAPMQNYIQNPRNDPLRPGGIGLGQASATMVNQAFMLWCYITPVLGAVVAEQYIGRVKTIIYSSSVYLCGLVTLFLSSLPSAYAMGISLPGLLVSLFLIGIGTGGIKTNVSSLIAEQYTGPKESRRILKSGEEVIVDRDLTIQRIFTTFFLYINIGSFSPLLITIIEKEYGFSAAFSLSAITFFIGFIIVLFSRDLYISRDPDSSIIFNACKAFWIAIKHKGNLDHARPSYQTEQAATRRLPWDDSFIDDLRRAIASCKIFILYPIYWAAYSQFLTNFISQAATMETHGVPNDIMTNIDPITVLILLPVLDRIVFPFLRRQGVPVRHVDRITIGFLVCGVSMLYAAFVQRTIYAAPPCYDHPRAPDCMGGQVPNRVSVFLQAPAYILVAISEILASVAGVEYAYTQAPKSMKSLIMAVYLSAVSAGALIAITVSPLTVDPKLPWMYFTLGVENFLAGAFLWIFPA</sequence>
<evidence type="ECO:0000256" key="6">
    <source>
        <dbReference type="RuleBase" id="RU003755"/>
    </source>
</evidence>
<dbReference type="VEuPathDB" id="FungiDB:BDV34DRAFT_226926"/>
<dbReference type="Proteomes" id="UP000326532">
    <property type="component" value="Unassembled WGS sequence"/>
</dbReference>
<dbReference type="OMA" id="INDEMKW"/>
<evidence type="ECO:0000256" key="2">
    <source>
        <dbReference type="ARBA" id="ARBA00005982"/>
    </source>
</evidence>
<dbReference type="SUPFAM" id="SSF103473">
    <property type="entry name" value="MFS general substrate transporter"/>
    <property type="match status" value="1"/>
</dbReference>
<feature type="region of interest" description="Disordered" evidence="7">
    <location>
        <begin position="1"/>
        <end position="39"/>
    </location>
</feature>
<feature type="transmembrane region" description="Helical" evidence="8">
    <location>
        <begin position="516"/>
        <end position="535"/>
    </location>
</feature>
<dbReference type="GO" id="GO:0022857">
    <property type="term" value="F:transmembrane transporter activity"/>
    <property type="evidence" value="ECO:0007669"/>
    <property type="project" value="InterPro"/>
</dbReference>
<feature type="compositionally biased region" description="Polar residues" evidence="7">
    <location>
        <begin position="1"/>
        <end position="11"/>
    </location>
</feature>
<proteinExistence type="inferred from homology"/>
<feature type="transmembrane region" description="Helical" evidence="8">
    <location>
        <begin position="456"/>
        <end position="476"/>
    </location>
</feature>
<feature type="transmembrane region" description="Helical" evidence="8">
    <location>
        <begin position="107"/>
        <end position="126"/>
    </location>
</feature>
<feature type="transmembrane region" description="Helical" evidence="8">
    <location>
        <begin position="244"/>
        <end position="264"/>
    </location>
</feature>
<evidence type="ECO:0000256" key="8">
    <source>
        <dbReference type="SAM" id="Phobius"/>
    </source>
</evidence>
<feature type="transmembrane region" description="Helical" evidence="8">
    <location>
        <begin position="402"/>
        <end position="419"/>
    </location>
</feature>
<dbReference type="InterPro" id="IPR000109">
    <property type="entry name" value="POT_fam"/>
</dbReference>
<keyword evidence="4 8" id="KW-1133">Transmembrane helix</keyword>
<keyword evidence="10" id="KW-1185">Reference proteome</keyword>
<dbReference type="InterPro" id="IPR018456">
    <property type="entry name" value="PTR2_symporter_CS"/>
</dbReference>
<keyword evidence="5 8" id="KW-0472">Membrane</keyword>
<dbReference type="Gene3D" id="1.20.1250.20">
    <property type="entry name" value="MFS general substrate transporter like domains"/>
    <property type="match status" value="1"/>
</dbReference>
<feature type="transmembrane region" description="Helical" evidence="8">
    <location>
        <begin position="333"/>
        <end position="352"/>
    </location>
</feature>
<evidence type="ECO:0000256" key="1">
    <source>
        <dbReference type="ARBA" id="ARBA00004141"/>
    </source>
</evidence>
<gene>
    <name evidence="9" type="ORF">BDV34DRAFT_226926</name>
</gene>
<evidence type="ECO:0000313" key="10">
    <source>
        <dbReference type="Proteomes" id="UP000326532"/>
    </source>
</evidence>
<feature type="transmembrane region" description="Helical" evidence="8">
    <location>
        <begin position="488"/>
        <end position="510"/>
    </location>
</feature>
<reference evidence="9 10" key="1">
    <citation type="submission" date="2019-04" db="EMBL/GenBank/DDBJ databases">
        <title>Fungal friends and foes A comparative genomics study of 23 Aspergillus species from section Flavi.</title>
        <authorList>
            <consortium name="DOE Joint Genome Institute"/>
            <person name="Kjaerbolling I."/>
            <person name="Vesth T.C."/>
            <person name="Frisvad J.C."/>
            <person name="Nybo J.L."/>
            <person name="Theobald S."/>
            <person name="Kildgaard S."/>
            <person name="Petersen T.I."/>
            <person name="Kuo A."/>
            <person name="Sato A."/>
            <person name="Lyhne E.K."/>
            <person name="Kogle M.E."/>
            <person name="Wiebenga A."/>
            <person name="Kun R.S."/>
            <person name="Lubbers R.J."/>
            <person name="Makela M.R."/>
            <person name="Barry K."/>
            <person name="Chovatia M."/>
            <person name="Clum A."/>
            <person name="Daum C."/>
            <person name="Haridas S."/>
            <person name="He G."/>
            <person name="LaButti K."/>
            <person name="Lipzen A."/>
            <person name="Mondo S."/>
            <person name="Pangilinan J."/>
            <person name="Riley R."/>
            <person name="Salamov A."/>
            <person name="Simmons B.A."/>
            <person name="Magnuson J.K."/>
            <person name="Henrissat B."/>
            <person name="Mortensen U.H."/>
            <person name="Larsen T.O."/>
            <person name="De vries R.P."/>
            <person name="Grigoriev I.V."/>
            <person name="Machida M."/>
            <person name="Baker S.E."/>
            <person name="Andersen M.R."/>
        </authorList>
    </citation>
    <scope>NUCLEOTIDE SEQUENCE [LARGE SCALE GENOMIC DNA]</scope>
    <source>
        <strain evidence="9 10">CBS 117618</strain>
    </source>
</reference>
<feature type="transmembrane region" description="Helical" evidence="8">
    <location>
        <begin position="372"/>
        <end position="390"/>
    </location>
</feature>
<dbReference type="PANTHER" id="PTHR11654">
    <property type="entry name" value="OLIGOPEPTIDE TRANSPORTER-RELATED"/>
    <property type="match status" value="1"/>
</dbReference>
<evidence type="ECO:0000256" key="5">
    <source>
        <dbReference type="ARBA" id="ARBA00023136"/>
    </source>
</evidence>
<comment type="subcellular location">
    <subcellularLocation>
        <location evidence="1 6">Membrane</location>
        <topology evidence="1 6">Multi-pass membrane protein</topology>
    </subcellularLocation>
</comment>
<feature type="transmembrane region" description="Helical" evidence="8">
    <location>
        <begin position="217"/>
        <end position="238"/>
    </location>
</feature>
<dbReference type="PROSITE" id="PS01023">
    <property type="entry name" value="PTR2_2"/>
    <property type="match status" value="1"/>
</dbReference>
<organism evidence="9 10">
    <name type="scientific">Aspergillus parasiticus</name>
    <dbReference type="NCBI Taxonomy" id="5067"/>
    <lineage>
        <taxon>Eukaryota</taxon>
        <taxon>Fungi</taxon>
        <taxon>Dikarya</taxon>
        <taxon>Ascomycota</taxon>
        <taxon>Pezizomycotina</taxon>
        <taxon>Eurotiomycetes</taxon>
        <taxon>Eurotiomycetidae</taxon>
        <taxon>Eurotiales</taxon>
        <taxon>Aspergillaceae</taxon>
        <taxon>Aspergillus</taxon>
        <taxon>Aspergillus subgen. Circumdati</taxon>
    </lineage>
</organism>
<evidence type="ECO:0000256" key="4">
    <source>
        <dbReference type="ARBA" id="ARBA00022989"/>
    </source>
</evidence>
<dbReference type="GO" id="GO:0016020">
    <property type="term" value="C:membrane"/>
    <property type="evidence" value="ECO:0007669"/>
    <property type="project" value="UniProtKB-SubCell"/>
</dbReference>